<dbReference type="WBParaSite" id="ALUE_0002296001-mRNA-1">
    <property type="protein sequence ID" value="ALUE_0002296001-mRNA-1"/>
    <property type="gene ID" value="ALUE_0002296001"/>
</dbReference>
<accession>A0A0M3IW32</accession>
<evidence type="ECO:0000313" key="1">
    <source>
        <dbReference type="Proteomes" id="UP000036681"/>
    </source>
</evidence>
<organism evidence="1 2">
    <name type="scientific">Ascaris lumbricoides</name>
    <name type="common">Giant roundworm</name>
    <dbReference type="NCBI Taxonomy" id="6252"/>
    <lineage>
        <taxon>Eukaryota</taxon>
        <taxon>Metazoa</taxon>
        <taxon>Ecdysozoa</taxon>
        <taxon>Nematoda</taxon>
        <taxon>Chromadorea</taxon>
        <taxon>Rhabditida</taxon>
        <taxon>Spirurina</taxon>
        <taxon>Ascaridomorpha</taxon>
        <taxon>Ascaridoidea</taxon>
        <taxon>Ascarididae</taxon>
        <taxon>Ascaris</taxon>
    </lineage>
</organism>
<reference evidence="2" key="1">
    <citation type="submission" date="2017-02" db="UniProtKB">
        <authorList>
            <consortium name="WormBaseParasite"/>
        </authorList>
    </citation>
    <scope>IDENTIFICATION</scope>
</reference>
<evidence type="ECO:0000313" key="2">
    <source>
        <dbReference type="WBParaSite" id="ALUE_0002296001-mRNA-1"/>
    </source>
</evidence>
<proteinExistence type="predicted"/>
<keyword evidence="1" id="KW-1185">Reference proteome</keyword>
<sequence>MNKAFIVMSNRITSFPYAYRFHHSRISQLSTYEIPIKHL</sequence>
<protein>
    <submittedName>
        <fullName evidence="2">Uncharacterized protein</fullName>
    </submittedName>
</protein>
<name>A0A0M3IW32_ASCLU</name>
<dbReference type="Proteomes" id="UP000036681">
    <property type="component" value="Unplaced"/>
</dbReference>
<dbReference type="AlphaFoldDB" id="A0A0M3IW32"/>